<feature type="region of interest" description="Disordered" evidence="1">
    <location>
        <begin position="135"/>
        <end position="155"/>
    </location>
</feature>
<accession>A0A6I9U3Z1</accession>
<dbReference type="KEGG" id="sind:105171871"/>
<reference evidence="3" key="2">
    <citation type="submission" date="2025-08" db="UniProtKB">
        <authorList>
            <consortium name="RefSeq"/>
        </authorList>
    </citation>
    <scope>IDENTIFICATION</scope>
</reference>
<evidence type="ECO:0000256" key="1">
    <source>
        <dbReference type="SAM" id="MobiDB-lite"/>
    </source>
</evidence>
<dbReference type="AlphaFoldDB" id="A0A6I9U3Z1"/>
<keyword evidence="2" id="KW-1185">Reference proteome</keyword>
<evidence type="ECO:0000313" key="3">
    <source>
        <dbReference type="RefSeq" id="XP_011091426.1"/>
    </source>
</evidence>
<dbReference type="PANTHER" id="PTHR33623:SF17">
    <property type="entry name" value="DUF4378 DOMAIN-CONTAINING PROTEIN"/>
    <property type="match status" value="1"/>
</dbReference>
<proteinExistence type="predicted"/>
<dbReference type="InParanoid" id="A0A6I9U3Z1"/>
<evidence type="ECO:0000313" key="2">
    <source>
        <dbReference type="Proteomes" id="UP000504604"/>
    </source>
</evidence>
<gene>
    <name evidence="3" type="primary">LOC105171871</name>
</gene>
<sequence>MALLSCETRPMMLKDFLRDDAHTSYNGFPINPRNSRMLISSHPDKLSGVLIRSRSKKAAATTISAIHKVINVVKLFQFGSVRSPLVLPRSISRKSPKSRDRNVDISDLPEIKVKVKDILRWKSFRDLVEDDPVPLDVPSSPGRSTTGTTTSCSQRSSWCESDFTAEELPPWGGETEQFLGKKCFLGQPADRKVKGDWSMFEEMEQQSPVSVLDSPFRQVEEFLSPSHPTLANLEAMLTRKPIQEPKLTRKLSFKEEITVSERANAAEEQAKQLLSHLIDENNKNREECLTILDFFMHELSSKGKFNDVEFDSEIVKTAKTWMNGEYDESYEWEVKDKRMAYVRDMEKGVCWNKFEQEQEEMSLELQVKVLDDLINELLADFLCK</sequence>
<name>A0A6I9U3Z1_SESIN</name>
<dbReference type="OrthoDB" id="1669163at2759"/>
<dbReference type="PANTHER" id="PTHR33623">
    <property type="entry name" value="OS04G0572500 PROTEIN"/>
    <property type="match status" value="1"/>
</dbReference>
<reference evidence="2" key="1">
    <citation type="submission" date="2024-10" db="UniProtKB">
        <authorList>
            <consortium name="RefSeq"/>
        </authorList>
    </citation>
    <scope>NUCLEOTIDE SEQUENCE [LARGE SCALE GENOMIC DNA]</scope>
    <source>
        <strain evidence="2">cv. Zhongzhi No. 13</strain>
    </source>
</reference>
<dbReference type="Proteomes" id="UP000504604">
    <property type="component" value="Linkage group LG1"/>
</dbReference>
<organism evidence="2 3">
    <name type="scientific">Sesamum indicum</name>
    <name type="common">Oriental sesame</name>
    <name type="synonym">Sesamum orientale</name>
    <dbReference type="NCBI Taxonomy" id="4182"/>
    <lineage>
        <taxon>Eukaryota</taxon>
        <taxon>Viridiplantae</taxon>
        <taxon>Streptophyta</taxon>
        <taxon>Embryophyta</taxon>
        <taxon>Tracheophyta</taxon>
        <taxon>Spermatophyta</taxon>
        <taxon>Magnoliopsida</taxon>
        <taxon>eudicotyledons</taxon>
        <taxon>Gunneridae</taxon>
        <taxon>Pentapetalae</taxon>
        <taxon>asterids</taxon>
        <taxon>lamiids</taxon>
        <taxon>Lamiales</taxon>
        <taxon>Pedaliaceae</taxon>
        <taxon>Sesamum</taxon>
    </lineage>
</organism>
<dbReference type="GeneID" id="105171871"/>
<dbReference type="Gramene" id="SIN_1014012.t">
    <property type="protein sequence ID" value="SIN_1014012.t"/>
    <property type="gene ID" value="SIN_1014012"/>
</dbReference>
<dbReference type="RefSeq" id="XP_011091426.1">
    <property type="nucleotide sequence ID" value="XM_011093124.2"/>
</dbReference>
<protein>
    <submittedName>
        <fullName evidence="3">Uncharacterized protein LOC105171871</fullName>
    </submittedName>
</protein>